<reference evidence="1" key="1">
    <citation type="submission" date="2014-05" db="EMBL/GenBank/DDBJ databases">
        <authorList>
            <person name="Chronopoulou M."/>
        </authorList>
    </citation>
    <scope>NUCLEOTIDE SEQUENCE</scope>
    <source>
        <tissue evidence="1">Whole organism</tissue>
    </source>
</reference>
<evidence type="ECO:0000313" key="1">
    <source>
        <dbReference type="EMBL" id="CDW22726.1"/>
    </source>
</evidence>
<protein>
    <submittedName>
        <fullName evidence="1">Uncharacterized protein</fullName>
    </submittedName>
</protein>
<name>A0A0K2TB79_LEPSM</name>
<organism evidence="1">
    <name type="scientific">Lepeophtheirus salmonis</name>
    <name type="common">Salmon louse</name>
    <name type="synonym">Caligus salmonis</name>
    <dbReference type="NCBI Taxonomy" id="72036"/>
    <lineage>
        <taxon>Eukaryota</taxon>
        <taxon>Metazoa</taxon>
        <taxon>Ecdysozoa</taxon>
        <taxon>Arthropoda</taxon>
        <taxon>Crustacea</taxon>
        <taxon>Multicrustacea</taxon>
        <taxon>Hexanauplia</taxon>
        <taxon>Copepoda</taxon>
        <taxon>Siphonostomatoida</taxon>
        <taxon>Caligidae</taxon>
        <taxon>Lepeophtheirus</taxon>
    </lineage>
</organism>
<sequence length="92" mass="10004">NPEGYKSFGGGVGITVDTLEVRRSTKCHSAEEASYFRSGSLGSGIRCPRSLSKVLKASYSSSGSAKIPRGWKVLFSVDLLFIKRNECPFKRG</sequence>
<accession>A0A0K2TB79</accession>
<dbReference type="EMBL" id="HACA01005365">
    <property type="protein sequence ID" value="CDW22726.1"/>
    <property type="molecule type" value="Transcribed_RNA"/>
</dbReference>
<feature type="non-terminal residue" evidence="1">
    <location>
        <position position="1"/>
    </location>
</feature>
<proteinExistence type="predicted"/>
<dbReference type="AlphaFoldDB" id="A0A0K2TB79"/>